<accession>A0A873WT36</accession>
<dbReference type="Pfam" id="PF13640">
    <property type="entry name" value="2OG-FeII_Oxy_3"/>
    <property type="match status" value="1"/>
</dbReference>
<reference evidence="2" key="1">
    <citation type="submission" date="2020-10" db="EMBL/GenBank/DDBJ databases">
        <title>The Isolation and Genome Sequence of a Novel Cyanophage S-H9-1 from the Yellow Sea, China.</title>
        <authorList>
            <person name="Jiang T."/>
        </authorList>
    </citation>
    <scope>NUCLEOTIDE SEQUENCE</scope>
</reference>
<evidence type="ECO:0000313" key="3">
    <source>
        <dbReference type="Proteomes" id="UP000663288"/>
    </source>
</evidence>
<evidence type="ECO:0000313" key="2">
    <source>
        <dbReference type="EMBL" id="QPB08264.1"/>
    </source>
</evidence>
<dbReference type="GeneID" id="77945863"/>
<dbReference type="KEGG" id="vg:77945863"/>
<feature type="domain" description="Prolyl 4-hydroxylase alpha subunit Fe(2+) 2OG dioxygenase" evidence="1">
    <location>
        <begin position="120"/>
        <end position="206"/>
    </location>
</feature>
<organism evidence="2 3">
    <name type="scientific">Synechococcus phage S-H9-1</name>
    <dbReference type="NCBI Taxonomy" id="2783674"/>
    <lineage>
        <taxon>Viruses</taxon>
        <taxon>Duplodnaviria</taxon>
        <taxon>Heunggongvirae</taxon>
        <taxon>Uroviricota</taxon>
        <taxon>Caudoviricetes</taxon>
        <taxon>Pantevenvirales</taxon>
        <taxon>Kyanoviridae</taxon>
        <taxon>Scyllavirus</taxon>
        <taxon>Scyllavirus aitchnine</taxon>
    </lineage>
</organism>
<sequence>MNSNNLIREIEFDDFGNGGVHNDFIHEDFIDTKICDELLDYYENCSYLKKKEGFVTSSGASGSATTSNRKVSMDLCSHVMLADTESSLSNYFNALNNVVQNYFNKYQFALVDCSISPMFNIQKYPPEGGYKVWHFERTPQRSGRERHLVWMTYLTDHIDGGTEFYYQSRYFEAKKGSTLIWPADWTHTHRSRVHKTEEKAIITGWIDLD</sequence>
<dbReference type="InterPro" id="IPR044862">
    <property type="entry name" value="Pro_4_hyd_alph_FE2OG_OXY"/>
</dbReference>
<evidence type="ECO:0000259" key="1">
    <source>
        <dbReference type="Pfam" id="PF13640"/>
    </source>
</evidence>
<dbReference type="Proteomes" id="UP000663288">
    <property type="component" value="Segment"/>
</dbReference>
<proteinExistence type="predicted"/>
<name>A0A873WT36_9CAUD</name>
<dbReference type="Gene3D" id="2.60.120.620">
    <property type="entry name" value="q2cbj1_9rhob like domain"/>
    <property type="match status" value="1"/>
</dbReference>
<keyword evidence="3" id="KW-1185">Reference proteome</keyword>
<dbReference type="EMBL" id="MW117966">
    <property type="protein sequence ID" value="QPB08264.1"/>
    <property type="molecule type" value="Genomic_DNA"/>
</dbReference>
<dbReference type="RefSeq" id="YP_010669680.1">
    <property type="nucleotide sequence ID" value="NC_070961.1"/>
</dbReference>
<protein>
    <submittedName>
        <fullName evidence="2">2OG-Fe(II) oxygenase</fullName>
    </submittedName>
</protein>